<gene>
    <name evidence="2" type="ORF">E1212_15695</name>
</gene>
<dbReference type="SUPFAM" id="SSF51735">
    <property type="entry name" value="NAD(P)-binding Rossmann-fold domains"/>
    <property type="match status" value="1"/>
</dbReference>
<dbReference type="InterPro" id="IPR050463">
    <property type="entry name" value="Gfo/Idh/MocA_oxidrdct_glycsds"/>
</dbReference>
<accession>A0A4R4RKL0</accession>
<dbReference type="AlphaFoldDB" id="A0A4R4RKL0"/>
<feature type="domain" description="Gfo/Idh/MocA-like oxidoreductase N-terminal" evidence="1">
    <location>
        <begin position="28"/>
        <end position="149"/>
    </location>
</feature>
<dbReference type="PANTHER" id="PTHR43818">
    <property type="entry name" value="BCDNA.GH03377"/>
    <property type="match status" value="1"/>
</dbReference>
<proteinExistence type="predicted"/>
<name>A0A4R4RKL0_9ACTN</name>
<dbReference type="EMBL" id="SMKL01000033">
    <property type="protein sequence ID" value="TDC50168.1"/>
    <property type="molecule type" value="Genomic_DNA"/>
</dbReference>
<dbReference type="InterPro" id="IPR036291">
    <property type="entry name" value="NAD(P)-bd_dom_sf"/>
</dbReference>
<dbReference type="OrthoDB" id="256869at2"/>
<keyword evidence="3" id="KW-1185">Reference proteome</keyword>
<dbReference type="InterPro" id="IPR000683">
    <property type="entry name" value="Gfo/Idh/MocA-like_OxRdtase_N"/>
</dbReference>
<dbReference type="Proteomes" id="UP000295621">
    <property type="component" value="Unassembled WGS sequence"/>
</dbReference>
<dbReference type="Gene3D" id="3.40.50.720">
    <property type="entry name" value="NAD(P)-binding Rossmann-like Domain"/>
    <property type="match status" value="1"/>
</dbReference>
<comment type="caution">
    <text evidence="2">The sequence shown here is derived from an EMBL/GenBank/DDBJ whole genome shotgun (WGS) entry which is preliminary data.</text>
</comment>
<dbReference type="PANTHER" id="PTHR43818:SF9">
    <property type="entry name" value="HYPOTHETICAL OXIDOREDUCTASE"/>
    <property type="match status" value="1"/>
</dbReference>
<dbReference type="GO" id="GO:0000166">
    <property type="term" value="F:nucleotide binding"/>
    <property type="evidence" value="ECO:0007669"/>
    <property type="project" value="InterPro"/>
</dbReference>
<evidence type="ECO:0000313" key="2">
    <source>
        <dbReference type="EMBL" id="TDC50168.1"/>
    </source>
</evidence>
<organism evidence="2 3">
    <name type="scientific">Jiangella ureilytica</name>
    <dbReference type="NCBI Taxonomy" id="2530374"/>
    <lineage>
        <taxon>Bacteria</taxon>
        <taxon>Bacillati</taxon>
        <taxon>Actinomycetota</taxon>
        <taxon>Actinomycetes</taxon>
        <taxon>Jiangellales</taxon>
        <taxon>Jiangellaceae</taxon>
        <taxon>Jiangella</taxon>
    </lineage>
</organism>
<reference evidence="2 3" key="1">
    <citation type="submission" date="2019-02" db="EMBL/GenBank/DDBJ databases">
        <title>Draft genome sequences of novel Actinobacteria.</title>
        <authorList>
            <person name="Sahin N."/>
            <person name="Ay H."/>
            <person name="Saygin H."/>
        </authorList>
    </citation>
    <scope>NUCLEOTIDE SEQUENCE [LARGE SCALE GENOMIC DNA]</scope>
    <source>
        <strain evidence="2 3">KC603</strain>
    </source>
</reference>
<protein>
    <recommendedName>
        <fullName evidence="1">Gfo/Idh/MocA-like oxidoreductase N-terminal domain-containing protein</fullName>
    </recommendedName>
</protein>
<evidence type="ECO:0000259" key="1">
    <source>
        <dbReference type="Pfam" id="PF01408"/>
    </source>
</evidence>
<dbReference type="Pfam" id="PF01408">
    <property type="entry name" value="GFO_IDH_MocA"/>
    <property type="match status" value="1"/>
</dbReference>
<evidence type="ECO:0000313" key="3">
    <source>
        <dbReference type="Proteomes" id="UP000295621"/>
    </source>
</evidence>
<sequence>MEATVGAGARTPCERRVPRRVGWLTVTRIGVVGTDSSHVDQFVRLLNVEHRFGAARVVALTGGDTERNRELAAAAGAEAPRLLGDPAELVGAVDAVLVSTRDGRGHRAEAVPFIEAGLPVFVDKPLAGSAEDAAAIVRAAQQHGVPLYSGSALRFVPAIEELTAPGGPLPQLITVSGPANAAGQYGGLYFYGIHLVEAARRLSGDPGGHGEVAVSVDDQPSVVTATTTLGATEVRIDFVADATPFRAILARPGGPAEERELALPPDYIAPVLARFLAAVATGRAPTDAEAAALLAPIALLDAIVARLP</sequence>